<evidence type="ECO:0000256" key="9">
    <source>
        <dbReference type="ARBA" id="ARBA00022801"/>
    </source>
</evidence>
<evidence type="ECO:0000313" key="15">
    <source>
        <dbReference type="Proteomes" id="UP000299102"/>
    </source>
</evidence>
<organism evidence="14 15">
    <name type="scientific">Eumeta variegata</name>
    <name type="common">Bagworm moth</name>
    <name type="synonym">Eumeta japonica</name>
    <dbReference type="NCBI Taxonomy" id="151549"/>
    <lineage>
        <taxon>Eukaryota</taxon>
        <taxon>Metazoa</taxon>
        <taxon>Ecdysozoa</taxon>
        <taxon>Arthropoda</taxon>
        <taxon>Hexapoda</taxon>
        <taxon>Insecta</taxon>
        <taxon>Pterygota</taxon>
        <taxon>Neoptera</taxon>
        <taxon>Endopterygota</taxon>
        <taxon>Lepidoptera</taxon>
        <taxon>Glossata</taxon>
        <taxon>Ditrysia</taxon>
        <taxon>Tineoidea</taxon>
        <taxon>Psychidae</taxon>
        <taxon>Oiketicinae</taxon>
        <taxon>Eumeta</taxon>
    </lineage>
</organism>
<keyword evidence="7" id="KW-0540">Nuclease</keyword>
<evidence type="ECO:0000256" key="5">
    <source>
        <dbReference type="ARBA" id="ARBA00015519"/>
    </source>
</evidence>
<dbReference type="PANTHER" id="PTHR22930">
    <property type="match status" value="1"/>
</dbReference>
<dbReference type="PANTHER" id="PTHR22930:SF289">
    <property type="entry name" value="DDE TNP4 DOMAIN-CONTAINING PROTEIN-RELATED"/>
    <property type="match status" value="1"/>
</dbReference>
<dbReference type="GO" id="GO:0046872">
    <property type="term" value="F:metal ion binding"/>
    <property type="evidence" value="ECO:0007669"/>
    <property type="project" value="UniProtKB-KW"/>
</dbReference>
<gene>
    <name evidence="14" type="primary">harbi1</name>
    <name evidence="14" type="ORF">EVAR_53177_1</name>
</gene>
<dbReference type="OrthoDB" id="2430314at2759"/>
<keyword evidence="8" id="KW-0479">Metal-binding</keyword>
<dbReference type="GO" id="GO:0005634">
    <property type="term" value="C:nucleus"/>
    <property type="evidence" value="ECO:0007669"/>
    <property type="project" value="UniProtKB-SubCell"/>
</dbReference>
<evidence type="ECO:0000256" key="6">
    <source>
        <dbReference type="ARBA" id="ARBA00022490"/>
    </source>
</evidence>
<dbReference type="InterPro" id="IPR027806">
    <property type="entry name" value="HARBI1_dom"/>
</dbReference>
<dbReference type="AlphaFoldDB" id="A0A4C1Z070"/>
<evidence type="ECO:0000256" key="1">
    <source>
        <dbReference type="ARBA" id="ARBA00001968"/>
    </source>
</evidence>
<sequence length="353" mass="40285">MDTSSSSESDLEVLEFIFNISVPRNIRNRRNPFEMFTDEEFQKRHRFDKNTVIFINEIISPDLAPVSNRKCTLTVLEQLFITLRFYATGTFQIVVGDDINVHKTTVSRVVFKVSKEIAKLARNHIAMPTSGELREVKAHFYSLAGFPNVIGCVDGTHIPIQSCDGDEAELFRNRKGYFSINVQVVCDANLLIRDIDARWHGSAHDSTVYHNPFLRARLDNNEIDGHLLGDSAYPCGRYMMTPILNTSTNADRLYNVAQIKTRNTIERTFGVWKRRFPCLSQKLRFKLEHTLAVIIATAVLHNIAIQQNDTVSIDNSPEEDIISAESNMQPLPLKETTIVGYYWNNTLCKQVQL</sequence>
<comment type="caution">
    <text evidence="14">The sequence shown here is derived from an EMBL/GenBank/DDBJ whole genome shotgun (WGS) entry which is preliminary data.</text>
</comment>
<dbReference type="GO" id="GO:0005737">
    <property type="term" value="C:cytoplasm"/>
    <property type="evidence" value="ECO:0007669"/>
    <property type="project" value="UniProtKB-SubCell"/>
</dbReference>
<evidence type="ECO:0000256" key="11">
    <source>
        <dbReference type="ARBA" id="ARBA00030126"/>
    </source>
</evidence>
<name>A0A4C1Z070_EUMVA</name>
<evidence type="ECO:0000313" key="14">
    <source>
        <dbReference type="EMBL" id="GBP80037.1"/>
    </source>
</evidence>
<evidence type="ECO:0000256" key="8">
    <source>
        <dbReference type="ARBA" id="ARBA00022723"/>
    </source>
</evidence>
<protein>
    <recommendedName>
        <fullName evidence="5">Putative nuclease HARBI1</fullName>
    </recommendedName>
    <alternativeName>
        <fullName evidence="11">Harbinger transposase-derived nuclease</fullName>
    </alternativeName>
</protein>
<evidence type="ECO:0000256" key="2">
    <source>
        <dbReference type="ARBA" id="ARBA00004123"/>
    </source>
</evidence>
<evidence type="ECO:0000256" key="3">
    <source>
        <dbReference type="ARBA" id="ARBA00004496"/>
    </source>
</evidence>
<keyword evidence="9" id="KW-0378">Hydrolase</keyword>
<dbReference type="Pfam" id="PF13359">
    <property type="entry name" value="DDE_Tnp_4"/>
    <property type="match status" value="1"/>
</dbReference>
<proteinExistence type="inferred from homology"/>
<evidence type="ECO:0000256" key="4">
    <source>
        <dbReference type="ARBA" id="ARBA00006958"/>
    </source>
</evidence>
<dbReference type="PRINTS" id="PR02086">
    <property type="entry name" value="PUTNUCHARBI1"/>
</dbReference>
<evidence type="ECO:0000256" key="10">
    <source>
        <dbReference type="ARBA" id="ARBA00023242"/>
    </source>
</evidence>
<dbReference type="EMBL" id="BGZK01001443">
    <property type="protein sequence ID" value="GBP80037.1"/>
    <property type="molecule type" value="Genomic_DNA"/>
</dbReference>
<keyword evidence="15" id="KW-1185">Reference proteome</keyword>
<keyword evidence="6" id="KW-0963">Cytoplasm</keyword>
<comment type="similarity">
    <text evidence="4">Belongs to the HARBI1 family.</text>
</comment>
<reference evidence="14 15" key="1">
    <citation type="journal article" date="2019" name="Commun. Biol.">
        <title>The bagworm genome reveals a unique fibroin gene that provides high tensile strength.</title>
        <authorList>
            <person name="Kono N."/>
            <person name="Nakamura H."/>
            <person name="Ohtoshi R."/>
            <person name="Tomita M."/>
            <person name="Numata K."/>
            <person name="Arakawa K."/>
        </authorList>
    </citation>
    <scope>NUCLEOTIDE SEQUENCE [LARGE SCALE GENOMIC DNA]</scope>
</reference>
<comment type="function">
    <text evidence="12">Transposase-derived protein that may have nuclease activity. Does not have transposase activity.</text>
</comment>
<dbReference type="InterPro" id="IPR026103">
    <property type="entry name" value="HARBI1_animal"/>
</dbReference>
<feature type="domain" description="DDE Tnp4" evidence="13">
    <location>
        <begin position="153"/>
        <end position="302"/>
    </location>
</feature>
<dbReference type="GO" id="GO:0004518">
    <property type="term" value="F:nuclease activity"/>
    <property type="evidence" value="ECO:0007669"/>
    <property type="project" value="UniProtKB-KW"/>
</dbReference>
<comment type="cofactor">
    <cofactor evidence="1">
        <name>a divalent metal cation</name>
        <dbReference type="ChEBI" id="CHEBI:60240"/>
    </cofactor>
</comment>
<dbReference type="Proteomes" id="UP000299102">
    <property type="component" value="Unassembled WGS sequence"/>
</dbReference>
<comment type="subcellular location">
    <subcellularLocation>
        <location evidence="3">Cytoplasm</location>
    </subcellularLocation>
    <subcellularLocation>
        <location evidence="2">Nucleus</location>
    </subcellularLocation>
</comment>
<evidence type="ECO:0000259" key="13">
    <source>
        <dbReference type="Pfam" id="PF13359"/>
    </source>
</evidence>
<dbReference type="STRING" id="151549.A0A4C1Z070"/>
<evidence type="ECO:0000256" key="12">
    <source>
        <dbReference type="ARBA" id="ARBA00045850"/>
    </source>
</evidence>
<evidence type="ECO:0000256" key="7">
    <source>
        <dbReference type="ARBA" id="ARBA00022722"/>
    </source>
</evidence>
<dbReference type="InterPro" id="IPR045249">
    <property type="entry name" value="HARBI1-like"/>
</dbReference>
<keyword evidence="10" id="KW-0539">Nucleus</keyword>
<accession>A0A4C1Z070</accession>
<dbReference type="GO" id="GO:0016787">
    <property type="term" value="F:hydrolase activity"/>
    <property type="evidence" value="ECO:0007669"/>
    <property type="project" value="UniProtKB-KW"/>
</dbReference>